<gene>
    <name evidence="2" type="ORF">C7Y72_11995</name>
</gene>
<dbReference type="SUPFAM" id="SSF52833">
    <property type="entry name" value="Thioredoxin-like"/>
    <property type="match status" value="1"/>
</dbReference>
<dbReference type="PANTHER" id="PTHR42852:SF13">
    <property type="entry name" value="PROTEIN DIPZ"/>
    <property type="match status" value="1"/>
</dbReference>
<accession>A0A2T4UM59</accession>
<dbReference type="GO" id="GO:0016491">
    <property type="term" value="F:oxidoreductase activity"/>
    <property type="evidence" value="ECO:0007669"/>
    <property type="project" value="InterPro"/>
</dbReference>
<evidence type="ECO:0000259" key="1">
    <source>
        <dbReference type="PROSITE" id="PS51352"/>
    </source>
</evidence>
<dbReference type="InterPro" id="IPR017937">
    <property type="entry name" value="Thioredoxin_CS"/>
</dbReference>
<dbReference type="PROSITE" id="PS00194">
    <property type="entry name" value="THIOREDOXIN_1"/>
    <property type="match status" value="1"/>
</dbReference>
<protein>
    <submittedName>
        <fullName evidence="2">Alkyl hydroperoxide reductase</fullName>
    </submittedName>
</protein>
<keyword evidence="3" id="KW-1185">Reference proteome</keyword>
<dbReference type="InterPro" id="IPR013766">
    <property type="entry name" value="Thioredoxin_domain"/>
</dbReference>
<dbReference type="AlphaFoldDB" id="A0A2T4UM59"/>
<dbReference type="Gene3D" id="3.40.30.10">
    <property type="entry name" value="Glutaredoxin"/>
    <property type="match status" value="1"/>
</dbReference>
<comment type="caution">
    <text evidence="2">The sequence shown here is derived from an EMBL/GenBank/DDBJ whole genome shotgun (WGS) entry which is preliminary data.</text>
</comment>
<dbReference type="InterPro" id="IPR000866">
    <property type="entry name" value="AhpC/TSA"/>
</dbReference>
<dbReference type="InterPro" id="IPR050553">
    <property type="entry name" value="Thioredoxin_ResA/DsbE_sf"/>
</dbReference>
<evidence type="ECO:0000313" key="3">
    <source>
        <dbReference type="Proteomes" id="UP000240739"/>
    </source>
</evidence>
<dbReference type="InterPro" id="IPR036249">
    <property type="entry name" value="Thioredoxin-like_sf"/>
</dbReference>
<reference evidence="2 3" key="1">
    <citation type="submission" date="2018-03" db="EMBL/GenBank/DDBJ databases">
        <title>Aquarubrobacter algicola gen. nov., sp. nov., a novel actinobacterium isolated from shallow eutrophic lake during the end of cyanobacterial harmful algal blooms.</title>
        <authorList>
            <person name="Chun S.J."/>
        </authorList>
    </citation>
    <scope>NUCLEOTIDE SEQUENCE [LARGE SCALE GENOMIC DNA]</scope>
    <source>
        <strain evidence="2 3">Seoho-28</strain>
    </source>
</reference>
<evidence type="ECO:0000313" key="2">
    <source>
        <dbReference type="EMBL" id="PTL60309.1"/>
    </source>
</evidence>
<name>A0A2T4UM59_9ACTN</name>
<dbReference type="PROSITE" id="PS51352">
    <property type="entry name" value="THIOREDOXIN_2"/>
    <property type="match status" value="1"/>
</dbReference>
<feature type="domain" description="Thioredoxin" evidence="1">
    <location>
        <begin position="47"/>
        <end position="187"/>
    </location>
</feature>
<organism evidence="2 3">
    <name type="scientific">Paraconexibacter algicola</name>
    <dbReference type="NCBI Taxonomy" id="2133960"/>
    <lineage>
        <taxon>Bacteria</taxon>
        <taxon>Bacillati</taxon>
        <taxon>Actinomycetota</taxon>
        <taxon>Thermoleophilia</taxon>
        <taxon>Solirubrobacterales</taxon>
        <taxon>Paraconexibacteraceae</taxon>
        <taxon>Paraconexibacter</taxon>
    </lineage>
</organism>
<dbReference type="Proteomes" id="UP000240739">
    <property type="component" value="Unassembled WGS sequence"/>
</dbReference>
<sequence>MRMIVRRRPLFSVLGLGLAAAFLALLAYGLVLQSPNTTLDDAVQRGERPAAPGSSLDLPRLEGPGTRSLEDYRGKVVVLNFWASWCAPCEVEAPALQRIHEQLVATGRGTVLAPSFQDAITDSERFVQRLGLSFPIVRDVDTKLAAQFGTRNLPETFVIDPQGRVVAISRGQTDDRFLRDAVRRAGGGT</sequence>
<dbReference type="EMBL" id="PYYB01000001">
    <property type="protein sequence ID" value="PTL60309.1"/>
    <property type="molecule type" value="Genomic_DNA"/>
</dbReference>
<dbReference type="PANTHER" id="PTHR42852">
    <property type="entry name" value="THIOL:DISULFIDE INTERCHANGE PROTEIN DSBE"/>
    <property type="match status" value="1"/>
</dbReference>
<dbReference type="Pfam" id="PF00578">
    <property type="entry name" value="AhpC-TSA"/>
    <property type="match status" value="1"/>
</dbReference>
<proteinExistence type="predicted"/>
<dbReference type="GO" id="GO:0016209">
    <property type="term" value="F:antioxidant activity"/>
    <property type="evidence" value="ECO:0007669"/>
    <property type="project" value="InterPro"/>
</dbReference>
<dbReference type="CDD" id="cd02966">
    <property type="entry name" value="TlpA_like_family"/>
    <property type="match status" value="1"/>
</dbReference>